<dbReference type="InterPro" id="IPR008952">
    <property type="entry name" value="Tetraspanin_EC2_sf"/>
</dbReference>
<dbReference type="PRINTS" id="PR00259">
    <property type="entry name" value="TMFOUR"/>
</dbReference>
<dbReference type="Gene3D" id="1.10.1450.10">
    <property type="entry name" value="Tetraspanin"/>
    <property type="match status" value="1"/>
</dbReference>
<dbReference type="SUPFAM" id="SSF48652">
    <property type="entry name" value="Tetraspanin"/>
    <property type="match status" value="1"/>
</dbReference>
<evidence type="ECO:0000256" key="7">
    <source>
        <dbReference type="ARBA" id="ARBA00072058"/>
    </source>
</evidence>
<dbReference type="InParanoid" id="A0A5F8H2N9"/>
<dbReference type="Bgee" id="ENSMODG00000044842">
    <property type="expression patterns" value="Expressed in skeleton of lower jaw and 17 other cell types or tissues"/>
</dbReference>
<evidence type="ECO:0000256" key="5">
    <source>
        <dbReference type="ARBA" id="ARBA00023136"/>
    </source>
</evidence>
<dbReference type="InterPro" id="IPR018499">
    <property type="entry name" value="Tetraspanin/Peripherin"/>
</dbReference>
<feature type="transmembrane region" description="Helical" evidence="9">
    <location>
        <begin position="307"/>
        <end position="332"/>
    </location>
</feature>
<evidence type="ECO:0000256" key="1">
    <source>
        <dbReference type="ARBA" id="ARBA00004141"/>
    </source>
</evidence>
<feature type="transmembrane region" description="Helical" evidence="9">
    <location>
        <begin position="498"/>
        <end position="519"/>
    </location>
</feature>
<evidence type="ECO:0000256" key="2">
    <source>
        <dbReference type="ARBA" id="ARBA00006840"/>
    </source>
</evidence>
<evidence type="ECO:0000256" key="8">
    <source>
        <dbReference type="SAM" id="MobiDB-lite"/>
    </source>
</evidence>
<reference evidence="10" key="2">
    <citation type="submission" date="2025-08" db="UniProtKB">
        <authorList>
            <consortium name="Ensembl"/>
        </authorList>
    </citation>
    <scope>IDENTIFICATION</scope>
</reference>
<evidence type="ECO:0000313" key="10">
    <source>
        <dbReference type="Ensembl" id="ENSMODP00000053661.1"/>
    </source>
</evidence>
<dbReference type="FunFam" id="1.10.1450.10:FF:000006">
    <property type="entry name" value="Tetraspanin"/>
    <property type="match status" value="1"/>
</dbReference>
<evidence type="ECO:0000313" key="11">
    <source>
        <dbReference type="Proteomes" id="UP000002280"/>
    </source>
</evidence>
<dbReference type="Pfam" id="PF00335">
    <property type="entry name" value="Tetraspanin"/>
    <property type="match status" value="1"/>
</dbReference>
<keyword evidence="3 9" id="KW-0812">Transmembrane</keyword>
<dbReference type="GeneTree" id="ENSGT00940000160434"/>
<keyword evidence="5 9" id="KW-0472">Membrane</keyword>
<dbReference type="CDD" id="cd03165">
    <property type="entry name" value="NET-5_like_LEL"/>
    <property type="match status" value="1"/>
</dbReference>
<feature type="region of interest" description="Disordered" evidence="8">
    <location>
        <begin position="1"/>
        <end position="39"/>
    </location>
</feature>
<comment type="similarity">
    <text evidence="2">Belongs to the tetraspanin (TM4SF) family.</text>
</comment>
<keyword evidence="6" id="KW-0325">Glycoprotein</keyword>
<dbReference type="PANTHER" id="PTHR19282:SF40">
    <property type="entry name" value="TETRASPANIN-4"/>
    <property type="match status" value="1"/>
</dbReference>
<dbReference type="STRING" id="13616.ENSMODP00000053661"/>
<dbReference type="Ensembl" id="ENSMODT00000074663.1">
    <property type="protein sequence ID" value="ENSMODP00000053661.1"/>
    <property type="gene ID" value="ENSMODG00000044842.1"/>
</dbReference>
<dbReference type="InterPro" id="IPR018503">
    <property type="entry name" value="Tetraspanin_CS"/>
</dbReference>
<dbReference type="GO" id="GO:0005886">
    <property type="term" value="C:plasma membrane"/>
    <property type="evidence" value="ECO:0000318"/>
    <property type="project" value="GO_Central"/>
</dbReference>
<evidence type="ECO:0000256" key="4">
    <source>
        <dbReference type="ARBA" id="ARBA00022989"/>
    </source>
</evidence>
<name>A0A5F8H2N9_MONDO</name>
<feature type="transmembrane region" description="Helical" evidence="9">
    <location>
        <begin position="352"/>
        <end position="372"/>
    </location>
</feature>
<keyword evidence="11" id="KW-1185">Reference proteome</keyword>
<dbReference type="AlphaFoldDB" id="A0A5F8H2N9"/>
<sequence length="534" mass="57214">MRKRRLRELRGLEGSEPGQAGRGGDEPAGEGQPPQVLAGSSCRGSFLRGEAVAAGPELREACQRAGPPRRCPPFCLHYTRGALSGWGEAVPILASQTWCRGTAGILWGGHGLNLSIGTRPGGCWLPGGGLSWKGERGPRSHWPPLFCPQGGGCSGEPAWGCHRPPFSGPWGCHRPPFSGPWGCHRPPFSGPWGCHRPPLLWALGVSPAPLLWALGVSPAPLLWALGGSGGPSCAVSSRGPLGGEQEISQMTPDCRLVPSCRAVGFLLRRAARAARPLGPSRADVAPGPGTELRRCGMARTCLQGVKYLMFAFNLLFWLGGCGILGVGIWLAVTQGNFATLSPSFPSLSAANLLIVMGTFVMAIGFVGCIGAIKEHKCLLLSFFVMLLTVFLLELVVAVLFFVYTDQIDTYAQRDLKKGLHLYGTEGNIGLTNAWSIIQTDFRCCGVSNYTDWFEVYNGTRVPDSCCLEFSDSCGLHSPGTWWKAPCYETVKIWLQENLLAVGIFGLCTALVQILGLTFAMTMYCQVAKADTYCA</sequence>
<reference evidence="10" key="3">
    <citation type="submission" date="2025-09" db="UniProtKB">
        <authorList>
            <consortium name="Ensembl"/>
        </authorList>
    </citation>
    <scope>IDENTIFICATION</scope>
</reference>
<protein>
    <recommendedName>
        <fullName evidence="7">Tetraspanin-4</fullName>
    </recommendedName>
</protein>
<comment type="subcellular location">
    <subcellularLocation>
        <location evidence="1">Membrane</location>
        <topology evidence="1">Multi-pass membrane protein</topology>
    </subcellularLocation>
</comment>
<dbReference type="PROSITE" id="PS00421">
    <property type="entry name" value="TM4_1"/>
    <property type="match status" value="1"/>
</dbReference>
<reference evidence="10" key="1">
    <citation type="journal article" date="2007" name="Nature">
        <title>Genome of the marsupial Monodelphis domestica reveals innovation in non-coding sequences.</title>
        <authorList>
            <person name="Mikkelsen T.S."/>
            <person name="Wakefield M.J."/>
            <person name="Aken B."/>
            <person name="Amemiya C.T."/>
            <person name="Chang J.L."/>
            <person name="Duke S."/>
            <person name="Garber M."/>
            <person name="Gentles A.J."/>
            <person name="Goodstadt L."/>
            <person name="Heger A."/>
            <person name="Jurka J."/>
            <person name="Kamal M."/>
            <person name="Mauceli E."/>
            <person name="Searle S.M."/>
            <person name="Sharpe T."/>
            <person name="Baker M.L."/>
            <person name="Batzer M.A."/>
            <person name="Benos P.V."/>
            <person name="Belov K."/>
            <person name="Clamp M."/>
            <person name="Cook A."/>
            <person name="Cuff J."/>
            <person name="Das R."/>
            <person name="Davidow L."/>
            <person name="Deakin J.E."/>
            <person name="Fazzari M.J."/>
            <person name="Glass J.L."/>
            <person name="Grabherr M."/>
            <person name="Greally J.M."/>
            <person name="Gu W."/>
            <person name="Hore T.A."/>
            <person name="Huttley G.A."/>
            <person name="Kleber M."/>
            <person name="Jirtle R.L."/>
            <person name="Koina E."/>
            <person name="Lee J.T."/>
            <person name="Mahony S."/>
            <person name="Marra M.A."/>
            <person name="Miller R.D."/>
            <person name="Nicholls R.D."/>
            <person name="Oda M."/>
            <person name="Papenfuss A.T."/>
            <person name="Parra Z.E."/>
            <person name="Pollock D.D."/>
            <person name="Ray D.A."/>
            <person name="Schein J.E."/>
            <person name="Speed T.P."/>
            <person name="Thompson K."/>
            <person name="VandeBerg J.L."/>
            <person name="Wade C.M."/>
            <person name="Walker J.A."/>
            <person name="Waters P.D."/>
            <person name="Webber C."/>
            <person name="Weidman J.R."/>
            <person name="Xie X."/>
            <person name="Zody M.C."/>
            <person name="Baldwin J."/>
            <person name="Abdouelleil A."/>
            <person name="Abdulkadir J."/>
            <person name="Abebe A."/>
            <person name="Abera B."/>
            <person name="Abreu J."/>
            <person name="Acer S.C."/>
            <person name="Aftuck L."/>
            <person name="Alexander A."/>
            <person name="An P."/>
            <person name="Anderson E."/>
            <person name="Anderson S."/>
            <person name="Arachi H."/>
            <person name="Azer M."/>
            <person name="Bachantsang P."/>
            <person name="Barry A."/>
            <person name="Bayul T."/>
            <person name="Berlin A."/>
            <person name="Bessette D."/>
            <person name="Bloom T."/>
            <person name="Bloom T."/>
            <person name="Boguslavskiy L."/>
            <person name="Bonnet C."/>
            <person name="Boukhgalter B."/>
            <person name="Bourzgui I."/>
            <person name="Brown A."/>
            <person name="Cahill P."/>
            <person name="Channer S."/>
            <person name="Cheshatsang Y."/>
            <person name="Chuda L."/>
            <person name="Citroen M."/>
            <person name="Collymore A."/>
            <person name="Cooke P."/>
            <person name="Costello M."/>
            <person name="D'Aco K."/>
            <person name="Daza R."/>
            <person name="De Haan G."/>
            <person name="DeGray S."/>
            <person name="DeMaso C."/>
            <person name="Dhargay N."/>
            <person name="Dooley K."/>
            <person name="Dooley E."/>
            <person name="Doricent M."/>
            <person name="Dorje P."/>
            <person name="Dorjee K."/>
            <person name="Dupes A."/>
            <person name="Elong R."/>
            <person name="Falk J."/>
            <person name="Farina A."/>
            <person name="Faro S."/>
            <person name="Ferguson D."/>
            <person name="Fisher S."/>
            <person name="Foley C.D."/>
            <person name="Franke A."/>
            <person name="Friedrich D."/>
            <person name="Gadbois L."/>
            <person name="Gearin G."/>
            <person name="Gearin C.R."/>
            <person name="Giannoukos G."/>
            <person name="Goode T."/>
            <person name="Graham J."/>
            <person name="Grandbois E."/>
            <person name="Grewal S."/>
            <person name="Gyaltsen K."/>
            <person name="Hafez N."/>
            <person name="Hagos B."/>
            <person name="Hall J."/>
            <person name="Henson C."/>
            <person name="Hollinger A."/>
            <person name="Honan T."/>
            <person name="Huard M.D."/>
            <person name="Hughes L."/>
            <person name="Hurhula B."/>
            <person name="Husby M.E."/>
            <person name="Kamat A."/>
            <person name="Kanga B."/>
            <person name="Kashin S."/>
            <person name="Khazanovich D."/>
            <person name="Kisner P."/>
            <person name="Lance K."/>
            <person name="Lara M."/>
            <person name="Lee W."/>
            <person name="Lennon N."/>
            <person name="Letendre F."/>
            <person name="LeVine R."/>
            <person name="Lipovsky A."/>
            <person name="Liu X."/>
            <person name="Liu J."/>
            <person name="Liu S."/>
            <person name="Lokyitsang T."/>
            <person name="Lokyitsang Y."/>
            <person name="Lubonja R."/>
            <person name="Lui A."/>
            <person name="MacDonald P."/>
            <person name="Magnisalis V."/>
            <person name="Maru K."/>
            <person name="Matthews C."/>
            <person name="McCusker W."/>
            <person name="McDonough S."/>
            <person name="Mehta T."/>
            <person name="Meldrim J."/>
            <person name="Meneus L."/>
            <person name="Mihai O."/>
            <person name="Mihalev A."/>
            <person name="Mihova T."/>
            <person name="Mittelman R."/>
            <person name="Mlenga V."/>
            <person name="Montmayeur A."/>
            <person name="Mulrain L."/>
            <person name="Navidi A."/>
            <person name="Naylor J."/>
            <person name="Negash T."/>
            <person name="Nguyen T."/>
            <person name="Nguyen N."/>
            <person name="Nicol R."/>
            <person name="Norbu C."/>
            <person name="Norbu N."/>
            <person name="Novod N."/>
            <person name="O'Neill B."/>
            <person name="Osman S."/>
            <person name="Markiewicz E."/>
            <person name="Oyono O.L."/>
            <person name="Patti C."/>
            <person name="Phunkhang P."/>
            <person name="Pierre F."/>
            <person name="Priest M."/>
            <person name="Raghuraman S."/>
            <person name="Rege F."/>
            <person name="Reyes R."/>
            <person name="Rise C."/>
            <person name="Rogov P."/>
            <person name="Ross K."/>
            <person name="Ryan E."/>
            <person name="Settipalli S."/>
            <person name="Shea T."/>
            <person name="Sherpa N."/>
            <person name="Shi L."/>
            <person name="Shih D."/>
            <person name="Sparrow T."/>
            <person name="Spaulding J."/>
            <person name="Stalker J."/>
            <person name="Stange-Thomann N."/>
            <person name="Stavropoulos S."/>
            <person name="Stone C."/>
            <person name="Strader C."/>
            <person name="Tesfaye S."/>
            <person name="Thomson T."/>
            <person name="Thoulutsang Y."/>
            <person name="Thoulutsang D."/>
            <person name="Topham K."/>
            <person name="Topping I."/>
            <person name="Tsamla T."/>
            <person name="Vassiliev H."/>
            <person name="Vo A."/>
            <person name="Wangchuk T."/>
            <person name="Wangdi T."/>
            <person name="Weiand M."/>
            <person name="Wilkinson J."/>
            <person name="Wilson A."/>
            <person name="Yadav S."/>
            <person name="Young G."/>
            <person name="Yu Q."/>
            <person name="Zembek L."/>
            <person name="Zhong D."/>
            <person name="Zimmer A."/>
            <person name="Zwirko Z."/>
            <person name="Jaffe D.B."/>
            <person name="Alvarez P."/>
            <person name="Brockman W."/>
            <person name="Butler J."/>
            <person name="Chin C."/>
            <person name="Gnerre S."/>
            <person name="MacCallum I."/>
            <person name="Graves J.A."/>
            <person name="Ponting C.P."/>
            <person name="Breen M."/>
            <person name="Samollow P.B."/>
            <person name="Lander E.S."/>
            <person name="Lindblad-Toh K."/>
        </authorList>
    </citation>
    <scope>NUCLEOTIDE SEQUENCE [LARGE SCALE GENOMIC DNA]</scope>
</reference>
<evidence type="ECO:0000256" key="6">
    <source>
        <dbReference type="ARBA" id="ARBA00023180"/>
    </source>
</evidence>
<dbReference type="PANTHER" id="PTHR19282">
    <property type="entry name" value="TETRASPANIN"/>
    <property type="match status" value="1"/>
</dbReference>
<organism evidence="10 11">
    <name type="scientific">Monodelphis domestica</name>
    <name type="common">Gray short-tailed opossum</name>
    <dbReference type="NCBI Taxonomy" id="13616"/>
    <lineage>
        <taxon>Eukaryota</taxon>
        <taxon>Metazoa</taxon>
        <taxon>Chordata</taxon>
        <taxon>Craniata</taxon>
        <taxon>Vertebrata</taxon>
        <taxon>Euteleostomi</taxon>
        <taxon>Mammalia</taxon>
        <taxon>Metatheria</taxon>
        <taxon>Didelphimorphia</taxon>
        <taxon>Didelphidae</taxon>
        <taxon>Monodelphis</taxon>
    </lineage>
</organism>
<accession>A0A5F8H2N9</accession>
<feature type="transmembrane region" description="Helical" evidence="9">
    <location>
        <begin position="379"/>
        <end position="403"/>
    </location>
</feature>
<dbReference type="Proteomes" id="UP000002280">
    <property type="component" value="Unplaced"/>
</dbReference>
<evidence type="ECO:0000256" key="3">
    <source>
        <dbReference type="ARBA" id="ARBA00022692"/>
    </source>
</evidence>
<keyword evidence="4 9" id="KW-1133">Transmembrane helix</keyword>
<proteinExistence type="inferred from homology"/>
<evidence type="ECO:0000256" key="9">
    <source>
        <dbReference type="SAM" id="Phobius"/>
    </source>
</evidence>